<gene>
    <name evidence="6" type="ORF">HAL07_00120</name>
</gene>
<evidence type="ECO:0000256" key="3">
    <source>
        <dbReference type="PIRSR" id="PIRSR004848-1"/>
    </source>
</evidence>
<dbReference type="CDD" id="cd00635">
    <property type="entry name" value="PLPDE_III_YBL036c_like"/>
    <property type="match status" value="1"/>
</dbReference>
<comment type="function">
    <text evidence="2">Pyridoxal 5'-phosphate (PLP)-binding protein, which is involved in PLP homeostasis.</text>
</comment>
<dbReference type="PANTHER" id="PTHR10146">
    <property type="entry name" value="PROLINE SYNTHETASE CO-TRANSCRIBED BACTERIAL HOMOLOG PROTEIN"/>
    <property type="match status" value="1"/>
</dbReference>
<name>A0A0K2XXM1_9HELI</name>
<dbReference type="HAMAP" id="MF_02087">
    <property type="entry name" value="PLP_homeostasis"/>
    <property type="match status" value="1"/>
</dbReference>
<dbReference type="SUPFAM" id="SSF51419">
    <property type="entry name" value="PLP-binding barrel"/>
    <property type="match status" value="1"/>
</dbReference>
<evidence type="ECO:0000313" key="6">
    <source>
        <dbReference type="EMBL" id="CRF51886.1"/>
    </source>
</evidence>
<dbReference type="Pfam" id="PF01168">
    <property type="entry name" value="Ala_racemase_N"/>
    <property type="match status" value="1"/>
</dbReference>
<keyword evidence="1 2" id="KW-0663">Pyridoxal phosphate</keyword>
<dbReference type="NCBIfam" id="TIGR00044">
    <property type="entry name" value="YggS family pyridoxal phosphate-dependent enzyme"/>
    <property type="match status" value="1"/>
</dbReference>
<dbReference type="InterPro" id="IPR001608">
    <property type="entry name" value="Ala_racemase_N"/>
</dbReference>
<dbReference type="EMBL" id="CDMG01000002">
    <property type="protein sequence ID" value="CRF51886.1"/>
    <property type="molecule type" value="Genomic_DNA"/>
</dbReference>
<dbReference type="InterPro" id="IPR011078">
    <property type="entry name" value="PyrdxlP_homeostasis"/>
</dbReference>
<dbReference type="PIRSF" id="PIRSF004848">
    <property type="entry name" value="YBL036c_PLPDEIII"/>
    <property type="match status" value="1"/>
</dbReference>
<sequence>MELRKRLDGLLKRIEKARLAYSRHHIVQLVAVSKYASLEQVRGLYSCGQRAFGENYIQEFQRKALGLQDLPLEWHMLGPLQHNKINKLLELKPTLLHSLHSLKLAQAINARAKEPLNALLQVNIANEAQKSGVCLENALETYQQISQTCPQVRLQGLMAMGPLGGDELQSEKVFSTARDLFNKLPNAKILSMGMSGDFELAIAYGANLVRLGSAIFQD</sequence>
<dbReference type="AlphaFoldDB" id="A0A0K2XXM1"/>
<reference evidence="7" key="1">
    <citation type="submission" date="2014-12" db="EMBL/GenBank/DDBJ databases">
        <authorList>
            <person name="Jaenicke S."/>
        </authorList>
    </citation>
    <scope>NUCLEOTIDE SEQUENCE [LARGE SCALE GENOMIC DNA]</scope>
</reference>
<dbReference type="FunFam" id="3.20.20.10:FF:000018">
    <property type="entry name" value="Pyridoxal phosphate homeostasis protein"/>
    <property type="match status" value="1"/>
</dbReference>
<dbReference type="Gene3D" id="3.20.20.10">
    <property type="entry name" value="Alanine racemase"/>
    <property type="match status" value="1"/>
</dbReference>
<evidence type="ECO:0000259" key="5">
    <source>
        <dbReference type="Pfam" id="PF01168"/>
    </source>
</evidence>
<comment type="cofactor">
    <cofactor evidence="3">
        <name>pyridoxal 5'-phosphate</name>
        <dbReference type="ChEBI" id="CHEBI:597326"/>
    </cofactor>
</comment>
<dbReference type="GeneID" id="82131050"/>
<feature type="modified residue" description="N6-(pyridoxal phosphate)lysine" evidence="2 3">
    <location>
        <position position="34"/>
    </location>
</feature>
<dbReference type="RefSeq" id="WP_053944705.1">
    <property type="nucleotide sequence ID" value="NZ_BSWP01000008.1"/>
</dbReference>
<organism evidence="6 7">
    <name type="scientific">Helicobacter ailurogastricus</name>
    <dbReference type="NCBI Taxonomy" id="1578720"/>
    <lineage>
        <taxon>Bacteria</taxon>
        <taxon>Pseudomonadati</taxon>
        <taxon>Campylobacterota</taxon>
        <taxon>Epsilonproteobacteria</taxon>
        <taxon>Campylobacterales</taxon>
        <taxon>Helicobacteraceae</taxon>
        <taxon>Helicobacter</taxon>
    </lineage>
</organism>
<evidence type="ECO:0000256" key="4">
    <source>
        <dbReference type="RuleBase" id="RU004514"/>
    </source>
</evidence>
<dbReference type="GO" id="GO:0030170">
    <property type="term" value="F:pyridoxal phosphate binding"/>
    <property type="evidence" value="ECO:0007669"/>
    <property type="project" value="UniProtKB-UniRule"/>
</dbReference>
<dbReference type="InterPro" id="IPR029066">
    <property type="entry name" value="PLP-binding_barrel"/>
</dbReference>
<dbReference type="PANTHER" id="PTHR10146:SF14">
    <property type="entry name" value="PYRIDOXAL PHOSPHATE HOMEOSTASIS PROTEIN"/>
    <property type="match status" value="1"/>
</dbReference>
<accession>A0A0K2XXM1</accession>
<feature type="domain" description="Alanine racemase N-terminal" evidence="5">
    <location>
        <begin position="25"/>
        <end position="216"/>
    </location>
</feature>
<protein>
    <recommendedName>
        <fullName evidence="2">Pyridoxal phosphate homeostasis protein</fullName>
        <shortName evidence="2">PLP homeostasis protein</shortName>
    </recommendedName>
</protein>
<evidence type="ECO:0000313" key="7">
    <source>
        <dbReference type="Proteomes" id="UP000043437"/>
    </source>
</evidence>
<dbReference type="Proteomes" id="UP000043437">
    <property type="component" value="Unassembled WGS sequence"/>
</dbReference>
<evidence type="ECO:0000256" key="1">
    <source>
        <dbReference type="ARBA" id="ARBA00022898"/>
    </source>
</evidence>
<comment type="similarity">
    <text evidence="2 4">Belongs to the pyridoxal phosphate-binding protein YggS/PROSC family.</text>
</comment>
<evidence type="ECO:0000256" key="2">
    <source>
        <dbReference type="HAMAP-Rule" id="MF_02087"/>
    </source>
</evidence>
<proteinExistence type="inferred from homology"/>